<name>A0AAN1XXZ8_UNVUL</name>
<accession>A0AAN1XXZ8</accession>
<evidence type="ECO:0000313" key="3">
    <source>
        <dbReference type="Proteomes" id="UP001317532"/>
    </source>
</evidence>
<dbReference type="Pfam" id="PF01575">
    <property type="entry name" value="MaoC_dehydratas"/>
    <property type="match status" value="1"/>
</dbReference>
<gene>
    <name evidence="2" type="primary">maoC_2</name>
    <name evidence="2" type="ORF">WPS_27340</name>
</gene>
<reference evidence="2 3" key="1">
    <citation type="journal article" date="2022" name="ISME Commun">
        <title>Vulcanimicrobium alpinus gen. nov. sp. nov., the first cultivated representative of the candidate phylum 'Eremiobacterota', is a metabolically versatile aerobic anoxygenic phototroph.</title>
        <authorList>
            <person name="Yabe S."/>
            <person name="Muto K."/>
            <person name="Abe K."/>
            <person name="Yokota A."/>
            <person name="Staudigel H."/>
            <person name="Tebo B.M."/>
        </authorList>
    </citation>
    <scope>NUCLEOTIDE SEQUENCE [LARGE SCALE GENOMIC DNA]</scope>
    <source>
        <strain evidence="2 3">WC8-2</strain>
    </source>
</reference>
<dbReference type="Proteomes" id="UP001317532">
    <property type="component" value="Chromosome"/>
</dbReference>
<proteinExistence type="predicted"/>
<dbReference type="Gene3D" id="3.10.129.10">
    <property type="entry name" value="Hotdog Thioesterase"/>
    <property type="match status" value="1"/>
</dbReference>
<dbReference type="InterPro" id="IPR002539">
    <property type="entry name" value="MaoC-like_dom"/>
</dbReference>
<dbReference type="SUPFAM" id="SSF54637">
    <property type="entry name" value="Thioesterase/thiol ester dehydrase-isomerase"/>
    <property type="match status" value="1"/>
</dbReference>
<dbReference type="PANTHER" id="PTHR43841">
    <property type="entry name" value="3-HYDROXYACYL-THIOESTER DEHYDRATASE HTDX-RELATED"/>
    <property type="match status" value="1"/>
</dbReference>
<evidence type="ECO:0000313" key="2">
    <source>
        <dbReference type="EMBL" id="BDE07458.1"/>
    </source>
</evidence>
<evidence type="ECO:0000259" key="1">
    <source>
        <dbReference type="Pfam" id="PF01575"/>
    </source>
</evidence>
<sequence length="138" mass="14508">MSARPLRKGDIAATMTVPPITRTALALYAGASGDHNPMHIDADVARAHGMPDVFAQGMLVMGYLGRLLTDTFPLSAIAEFGVRFVAITRVHQALTCTATVSEITPDGALRLDLRATDADGTTTVMGFARITAVQPTGP</sequence>
<keyword evidence="3" id="KW-1185">Reference proteome</keyword>
<dbReference type="InterPro" id="IPR029069">
    <property type="entry name" value="HotDog_dom_sf"/>
</dbReference>
<dbReference type="PANTHER" id="PTHR43841:SF3">
    <property type="entry name" value="(3R)-HYDROXYACYL-ACP DEHYDRATASE SUBUNIT HADB"/>
    <property type="match status" value="1"/>
</dbReference>
<protein>
    <submittedName>
        <fullName evidence="2">MaoC family dehydratase</fullName>
    </submittedName>
</protein>
<dbReference type="KEGG" id="vab:WPS_27340"/>
<dbReference type="EMBL" id="AP025523">
    <property type="protein sequence ID" value="BDE07458.1"/>
    <property type="molecule type" value="Genomic_DNA"/>
</dbReference>
<dbReference type="AlphaFoldDB" id="A0AAN1XXZ8"/>
<organism evidence="2 3">
    <name type="scientific">Vulcanimicrobium alpinum</name>
    <dbReference type="NCBI Taxonomy" id="3016050"/>
    <lineage>
        <taxon>Bacteria</taxon>
        <taxon>Bacillati</taxon>
        <taxon>Vulcanimicrobiota</taxon>
        <taxon>Vulcanimicrobiia</taxon>
        <taxon>Vulcanimicrobiales</taxon>
        <taxon>Vulcanimicrobiaceae</taxon>
        <taxon>Vulcanimicrobium</taxon>
    </lineage>
</organism>
<feature type="domain" description="MaoC-like" evidence="1">
    <location>
        <begin position="19"/>
        <end position="103"/>
    </location>
</feature>